<keyword evidence="4" id="KW-1185">Reference proteome</keyword>
<dbReference type="Gramene" id="TVU40884">
    <property type="protein sequence ID" value="TVU40884"/>
    <property type="gene ID" value="EJB05_14367"/>
</dbReference>
<dbReference type="AlphaFoldDB" id="A0A5J9W029"/>
<dbReference type="InterPro" id="IPR001810">
    <property type="entry name" value="F-box_dom"/>
</dbReference>
<name>A0A5J9W029_9POAL</name>
<sequence length="367" mass="41671">MEDLVEEILLRLPPDEPARRVHAALVCKSWLRILRDGAFLRRYRKFHQNLYLLGYIHNGLGLMSPILVSTSIGFPFSPPAVAPERQWWALDCRHHRVLIFHIYELVELIVWDPITDEKHHLPLPPHSDMSHSNGAVLCAVDCCDHLNCHGGPYHVVFVWTTRHGLVGGEEHVAWASVYSSETGAWSTVNSITIENGSNIEMMKPSLLIGDTLYFSLSQDDDTHMLKFDLGGRTMSVIVDTPGMYGAIPMMAEDGGVGFVAVLDDSIYSWLWQADTHGNSARWVRQWIMDLVPLLPNCHRKTMRKVIGLVEGTQTIFIYSPRVGIFTLDLKSRQVRRVGERGFCYNILPYRSFYIPGSCLCLSLHNVY</sequence>
<dbReference type="SUPFAM" id="SSF81383">
    <property type="entry name" value="F-box domain"/>
    <property type="match status" value="1"/>
</dbReference>
<evidence type="ECO:0000259" key="1">
    <source>
        <dbReference type="Pfam" id="PF00646"/>
    </source>
</evidence>
<organism evidence="3 4">
    <name type="scientific">Eragrostis curvula</name>
    <name type="common">weeping love grass</name>
    <dbReference type="NCBI Taxonomy" id="38414"/>
    <lineage>
        <taxon>Eukaryota</taxon>
        <taxon>Viridiplantae</taxon>
        <taxon>Streptophyta</taxon>
        <taxon>Embryophyta</taxon>
        <taxon>Tracheophyta</taxon>
        <taxon>Spermatophyta</taxon>
        <taxon>Magnoliopsida</taxon>
        <taxon>Liliopsida</taxon>
        <taxon>Poales</taxon>
        <taxon>Poaceae</taxon>
        <taxon>PACMAD clade</taxon>
        <taxon>Chloridoideae</taxon>
        <taxon>Eragrostideae</taxon>
        <taxon>Eragrostidinae</taxon>
        <taxon>Eragrostis</taxon>
    </lineage>
</organism>
<accession>A0A5J9W029</accession>
<dbReference type="PANTHER" id="PTHR32133:SF327">
    <property type="entry name" value="F-BOX DOMAIN-CONTAINING PROTEIN"/>
    <property type="match status" value="1"/>
</dbReference>
<comment type="caution">
    <text evidence="3">The sequence shown here is derived from an EMBL/GenBank/DDBJ whole genome shotgun (WGS) entry which is preliminary data.</text>
</comment>
<dbReference type="Proteomes" id="UP000324897">
    <property type="component" value="Chromosome 4"/>
</dbReference>
<dbReference type="OrthoDB" id="685966at2759"/>
<feature type="domain" description="F-box protein AT5G49610-like beta-propeller" evidence="2">
    <location>
        <begin position="90"/>
        <end position="342"/>
    </location>
</feature>
<feature type="domain" description="F-box" evidence="1">
    <location>
        <begin position="2"/>
        <end position="37"/>
    </location>
</feature>
<reference evidence="3 4" key="1">
    <citation type="journal article" date="2019" name="Sci. Rep.">
        <title>A high-quality genome of Eragrostis curvula grass provides insights into Poaceae evolution and supports new strategies to enhance forage quality.</title>
        <authorList>
            <person name="Carballo J."/>
            <person name="Santos B.A.C.M."/>
            <person name="Zappacosta D."/>
            <person name="Garbus I."/>
            <person name="Selva J.P."/>
            <person name="Gallo C.A."/>
            <person name="Diaz A."/>
            <person name="Albertini E."/>
            <person name="Caccamo M."/>
            <person name="Echenique V."/>
        </authorList>
    </citation>
    <scope>NUCLEOTIDE SEQUENCE [LARGE SCALE GENOMIC DNA]</scope>
    <source>
        <strain evidence="4">cv. Victoria</strain>
        <tissue evidence="3">Leaf</tissue>
    </source>
</reference>
<dbReference type="Pfam" id="PF00646">
    <property type="entry name" value="F-box"/>
    <property type="match status" value="1"/>
</dbReference>
<dbReference type="InterPro" id="IPR036047">
    <property type="entry name" value="F-box-like_dom_sf"/>
</dbReference>
<dbReference type="PANTHER" id="PTHR32133">
    <property type="entry name" value="OS07G0120400 PROTEIN"/>
    <property type="match status" value="1"/>
</dbReference>
<dbReference type="InterPro" id="IPR056594">
    <property type="entry name" value="AT5G49610-like_b-prop"/>
</dbReference>
<evidence type="ECO:0000313" key="4">
    <source>
        <dbReference type="Proteomes" id="UP000324897"/>
    </source>
</evidence>
<dbReference type="Pfam" id="PF23635">
    <property type="entry name" value="Beta-prop_AT5G49610-like"/>
    <property type="match status" value="1"/>
</dbReference>
<protein>
    <submittedName>
        <fullName evidence="3">Uncharacterized protein</fullName>
    </submittedName>
</protein>
<evidence type="ECO:0000313" key="3">
    <source>
        <dbReference type="EMBL" id="TVU40884.1"/>
    </source>
</evidence>
<dbReference type="EMBL" id="RWGY01000007">
    <property type="protein sequence ID" value="TVU40884.1"/>
    <property type="molecule type" value="Genomic_DNA"/>
</dbReference>
<proteinExistence type="predicted"/>
<evidence type="ECO:0000259" key="2">
    <source>
        <dbReference type="Pfam" id="PF23635"/>
    </source>
</evidence>
<gene>
    <name evidence="3" type="ORF">EJB05_14367</name>
</gene>
<feature type="non-terminal residue" evidence="3">
    <location>
        <position position="1"/>
    </location>
</feature>